<dbReference type="AlphaFoldDB" id="W2SDC4"/>
<organism evidence="10 11">
    <name type="scientific">Cyphellophora europaea (strain CBS 101466)</name>
    <name type="common">Phialophora europaea</name>
    <dbReference type="NCBI Taxonomy" id="1220924"/>
    <lineage>
        <taxon>Eukaryota</taxon>
        <taxon>Fungi</taxon>
        <taxon>Dikarya</taxon>
        <taxon>Ascomycota</taxon>
        <taxon>Pezizomycotina</taxon>
        <taxon>Eurotiomycetes</taxon>
        <taxon>Chaetothyriomycetidae</taxon>
        <taxon>Chaetothyriales</taxon>
        <taxon>Cyphellophoraceae</taxon>
        <taxon>Cyphellophora</taxon>
    </lineage>
</organism>
<feature type="compositionally biased region" description="Acidic residues" evidence="6">
    <location>
        <begin position="429"/>
        <end position="442"/>
    </location>
</feature>
<feature type="compositionally biased region" description="Low complexity" evidence="6">
    <location>
        <begin position="995"/>
        <end position="1007"/>
    </location>
</feature>
<proteinExistence type="inferred from homology"/>
<feature type="region of interest" description="Disordered" evidence="6">
    <location>
        <begin position="362"/>
        <end position="447"/>
    </location>
</feature>
<feature type="region of interest" description="Disordered" evidence="6">
    <location>
        <begin position="1"/>
        <end position="98"/>
    </location>
</feature>
<dbReference type="Pfam" id="PF10403">
    <property type="entry name" value="BHD_1"/>
    <property type="match status" value="1"/>
</dbReference>
<dbReference type="OrthoDB" id="300780at2759"/>
<dbReference type="Gene3D" id="3.90.260.10">
    <property type="entry name" value="Transglutaminase-like"/>
    <property type="match status" value="1"/>
</dbReference>
<accession>W2SDC4</accession>
<evidence type="ECO:0000256" key="5">
    <source>
        <dbReference type="ARBA" id="ARBA00023242"/>
    </source>
</evidence>
<dbReference type="GeneID" id="19968259"/>
<dbReference type="InterPro" id="IPR018328">
    <property type="entry name" value="Rad4_beta-hairpin_dom3"/>
</dbReference>
<dbReference type="Pfam" id="PF10404">
    <property type="entry name" value="BHD_2"/>
    <property type="match status" value="1"/>
</dbReference>
<dbReference type="Proteomes" id="UP000030752">
    <property type="component" value="Unassembled WGS sequence"/>
</dbReference>
<evidence type="ECO:0000256" key="2">
    <source>
        <dbReference type="ARBA" id="ARBA00009525"/>
    </source>
</evidence>
<dbReference type="InParanoid" id="W2SDC4"/>
<feature type="compositionally biased region" description="Basic residues" evidence="6">
    <location>
        <begin position="400"/>
        <end position="412"/>
    </location>
</feature>
<keyword evidence="5" id="KW-0539">Nucleus</keyword>
<feature type="compositionally biased region" description="Polar residues" evidence="6">
    <location>
        <begin position="948"/>
        <end position="985"/>
    </location>
</feature>
<dbReference type="InterPro" id="IPR004583">
    <property type="entry name" value="DNA_repair_Rad4"/>
</dbReference>
<dbReference type="GO" id="GO:0003697">
    <property type="term" value="F:single-stranded DNA binding"/>
    <property type="evidence" value="ECO:0007669"/>
    <property type="project" value="TreeGrafter"/>
</dbReference>
<feature type="region of interest" description="Disordered" evidence="6">
    <location>
        <begin position="200"/>
        <end position="252"/>
    </location>
</feature>
<feature type="domain" description="Rad4 beta-hairpin" evidence="9">
    <location>
        <begin position="737"/>
        <end position="811"/>
    </location>
</feature>
<evidence type="ECO:0000256" key="6">
    <source>
        <dbReference type="SAM" id="MobiDB-lite"/>
    </source>
</evidence>
<feature type="compositionally biased region" description="Basic residues" evidence="6">
    <location>
        <begin position="1"/>
        <end position="10"/>
    </location>
</feature>
<dbReference type="Pfam" id="PF03835">
    <property type="entry name" value="Rad4"/>
    <property type="match status" value="1"/>
</dbReference>
<dbReference type="SMART" id="SM01032">
    <property type="entry name" value="BHD_3"/>
    <property type="match status" value="1"/>
</dbReference>
<dbReference type="GO" id="GO:0000111">
    <property type="term" value="C:nucleotide-excision repair factor 2 complex"/>
    <property type="evidence" value="ECO:0007669"/>
    <property type="project" value="TreeGrafter"/>
</dbReference>
<dbReference type="GO" id="GO:0006289">
    <property type="term" value="P:nucleotide-excision repair"/>
    <property type="evidence" value="ECO:0007669"/>
    <property type="project" value="InterPro"/>
</dbReference>
<dbReference type="PANTHER" id="PTHR12135:SF2">
    <property type="entry name" value="DNA REPAIR PROTEIN RAD34"/>
    <property type="match status" value="1"/>
</dbReference>
<gene>
    <name evidence="10" type="ORF">HMPREF1541_00920</name>
</gene>
<dbReference type="STRING" id="1220924.W2SDC4"/>
<evidence type="ECO:0000256" key="1">
    <source>
        <dbReference type="ARBA" id="ARBA00004123"/>
    </source>
</evidence>
<keyword evidence="4" id="KW-0234">DNA repair</keyword>
<evidence type="ECO:0000313" key="10">
    <source>
        <dbReference type="EMBL" id="ETN46731.1"/>
    </source>
</evidence>
<feature type="region of interest" description="Disordered" evidence="6">
    <location>
        <begin position="879"/>
        <end position="1123"/>
    </location>
</feature>
<protein>
    <recommendedName>
        <fullName evidence="12">Rad4 beta-hairpin domain-containing protein</fullName>
    </recommendedName>
</protein>
<dbReference type="InterPro" id="IPR018327">
    <property type="entry name" value="BHD_2"/>
</dbReference>
<dbReference type="InterPro" id="IPR038765">
    <property type="entry name" value="Papain-like_cys_pep_sf"/>
</dbReference>
<dbReference type="GO" id="GO:0071942">
    <property type="term" value="C:XPC complex"/>
    <property type="evidence" value="ECO:0007669"/>
    <property type="project" value="TreeGrafter"/>
</dbReference>
<feature type="domain" description="Rad4 beta-hairpin" evidence="8">
    <location>
        <begin position="667"/>
        <end position="730"/>
    </location>
</feature>
<feature type="compositionally biased region" description="Basic and acidic residues" evidence="6">
    <location>
        <begin position="912"/>
        <end position="934"/>
    </location>
</feature>
<dbReference type="RefSeq" id="XP_008711443.1">
    <property type="nucleotide sequence ID" value="XM_008713221.1"/>
</dbReference>
<dbReference type="InterPro" id="IPR018325">
    <property type="entry name" value="Rad4/PNGase_transGLS-fold"/>
</dbReference>
<evidence type="ECO:0000259" key="9">
    <source>
        <dbReference type="SMART" id="SM01032"/>
    </source>
</evidence>
<dbReference type="GO" id="GO:0005737">
    <property type="term" value="C:cytoplasm"/>
    <property type="evidence" value="ECO:0007669"/>
    <property type="project" value="TreeGrafter"/>
</dbReference>
<dbReference type="HOGENOM" id="CLU_003639_0_1_1"/>
<reference evidence="10 11" key="1">
    <citation type="submission" date="2013-03" db="EMBL/GenBank/DDBJ databases">
        <title>The Genome Sequence of Phialophora europaea CBS 101466.</title>
        <authorList>
            <consortium name="The Broad Institute Genomics Platform"/>
            <person name="Cuomo C."/>
            <person name="de Hoog S."/>
            <person name="Gorbushina A."/>
            <person name="Walker B."/>
            <person name="Young S.K."/>
            <person name="Zeng Q."/>
            <person name="Gargeya S."/>
            <person name="Fitzgerald M."/>
            <person name="Haas B."/>
            <person name="Abouelleil A."/>
            <person name="Allen A.W."/>
            <person name="Alvarado L."/>
            <person name="Arachchi H.M."/>
            <person name="Berlin A.M."/>
            <person name="Chapman S.B."/>
            <person name="Gainer-Dewar J."/>
            <person name="Goldberg J."/>
            <person name="Griggs A."/>
            <person name="Gujja S."/>
            <person name="Hansen M."/>
            <person name="Howarth C."/>
            <person name="Imamovic A."/>
            <person name="Ireland A."/>
            <person name="Larimer J."/>
            <person name="McCowan C."/>
            <person name="Murphy C."/>
            <person name="Pearson M."/>
            <person name="Poon T.W."/>
            <person name="Priest M."/>
            <person name="Roberts A."/>
            <person name="Saif S."/>
            <person name="Shea T."/>
            <person name="Sisk P."/>
            <person name="Sykes S."/>
            <person name="Wortman J."/>
            <person name="Nusbaum C."/>
            <person name="Birren B."/>
        </authorList>
    </citation>
    <scope>NUCLEOTIDE SEQUENCE [LARGE SCALE GENOMIC DNA]</scope>
    <source>
        <strain evidence="10 11">CBS 101466</strain>
    </source>
</reference>
<dbReference type="InterPro" id="IPR018326">
    <property type="entry name" value="Rad4_beta-hairpin_dom1"/>
</dbReference>
<dbReference type="GO" id="GO:0003684">
    <property type="term" value="F:damaged DNA binding"/>
    <property type="evidence" value="ECO:0007669"/>
    <property type="project" value="InterPro"/>
</dbReference>
<feature type="domain" description="Rad4 beta-hairpin" evidence="7">
    <location>
        <begin position="607"/>
        <end position="665"/>
    </location>
</feature>
<sequence length="1123" mass="124935">MPPFIPKKRLAATPPPDKPATPRKKQKVTEDSPNAGSTRTPAQKIRRVFSLDSDDSDSSLSTLDSDAFEDVPSKVTEGPAASAKRAQAANDDSDDSDEIEWENAIHHQPEQYVPKEPAKVTGGVKFSIDADDDEFGGFAAASNKKKQGLSKTERETRIASHQLHVQFLLWHNAVRNCWISDKEVQRILMEQLPGQIKREVEKWSRASGLGSPEKPKKKQAEKSKSKKSKPINIREERDWGRPSQRLEEGKADLSSGDPLISLLKVLSAYWNKRFAVTAPGLRKRGYSTRLERRKEVNSYKNDPHDPEKHGERIQSLREFREVAKKSEGSRDVGAQLFTALLRGLGIEARLVASLQPAGFGATKAEEMAPKRDPPKPPANVPSSSEESEPNTADIETINSTKKKRGQKTKRQQTSRQAKGKPESPINLDTESDSVSESADESVVDVTPTVPKKRPARYDREVPYPIYWTEAISPITCKVYPTSPLVLEKPVATNDEMLGNFEPRGAKADKVRLVIAYVVAYSSDGTAKDVTVRYLRKHIWPGKTKASRFPIEQIPIYDKRGKIQRYEDYDWFKFTLSPYVRSDHMRTGVDDVEDANELVPQEPEKKQVDNTIDTLSSLKASADFVLERFLRREEALRPGAEPDRMFTSGKGDNLKEEPVYRRADVERCLTTESWHKEGRIPKLGEVPLKRVPVRAVTLTRKREAEEHERVTGEKQLQGLYSWDQTEYIIPPPIRDGLIPKNSFGNIDAFVPTMIPKGASHIPMRGTVRICKKLGIDFAEAVVGFEFGNKRAVPVIQGVVVAKENEKAVREAWLKWNEEQKKKEEAKLEKLVLDMWRKFVVGLRIRKRVQEQYGEDVEVGSGSELPAKLKMGQTRDESIDLEGEYEGGGGGFLPDASAESEAAGEGGGGFLLPHSDEELSEREALIVEGHDEADFSRKRKGKGKRKEDSASAQYPTPASMPLSTSARPSQPAGQLAKTNRSDSNAQMHSDRGESKPSSALSSEGEAEASNHSDASSNDEDPIGSSSAPEDSSEEEYNPMSKRRGPRTPATTALRTRGRLTRSGGTVQDKPSVTGKQRANVEVVVPSKPQVLAQTPSRHGKKTEATSPYFEPSSTGRSRRSQPWPK</sequence>
<dbReference type="SMART" id="SM01031">
    <property type="entry name" value="BHD_2"/>
    <property type="match status" value="1"/>
</dbReference>
<dbReference type="EMBL" id="KB822711">
    <property type="protein sequence ID" value="ETN46731.1"/>
    <property type="molecule type" value="Genomic_DNA"/>
</dbReference>
<dbReference type="InterPro" id="IPR036985">
    <property type="entry name" value="Transglutaminase-like_sf"/>
</dbReference>
<dbReference type="GO" id="GO:0006298">
    <property type="term" value="P:mismatch repair"/>
    <property type="evidence" value="ECO:0007669"/>
    <property type="project" value="TreeGrafter"/>
</dbReference>
<feature type="compositionally biased region" description="Basic and acidic residues" evidence="6">
    <location>
        <begin position="232"/>
        <end position="251"/>
    </location>
</feature>
<dbReference type="eggNOG" id="KOG2179">
    <property type="taxonomic scope" value="Eukaryota"/>
</dbReference>
<dbReference type="Gene3D" id="2.20.20.110">
    <property type="entry name" value="Rad4, beta-hairpin domain BHD1"/>
    <property type="match status" value="1"/>
</dbReference>
<dbReference type="SUPFAM" id="SSF54001">
    <property type="entry name" value="Cysteine proteinases"/>
    <property type="match status" value="1"/>
</dbReference>
<evidence type="ECO:0000259" key="8">
    <source>
        <dbReference type="SMART" id="SM01031"/>
    </source>
</evidence>
<keyword evidence="3" id="KW-0227">DNA damage</keyword>
<dbReference type="Pfam" id="PF10405">
    <property type="entry name" value="BHD_3"/>
    <property type="match status" value="1"/>
</dbReference>
<feature type="compositionally biased region" description="Basic and acidic residues" evidence="6">
    <location>
        <begin position="363"/>
        <end position="374"/>
    </location>
</feature>
<evidence type="ECO:0000313" key="11">
    <source>
        <dbReference type="Proteomes" id="UP000030752"/>
    </source>
</evidence>
<dbReference type="SMART" id="SM01030">
    <property type="entry name" value="BHD_1"/>
    <property type="match status" value="1"/>
</dbReference>
<dbReference type="InterPro" id="IPR042488">
    <property type="entry name" value="Rad4_BHD3_sf"/>
</dbReference>
<dbReference type="Gene3D" id="3.30.70.2460">
    <property type="entry name" value="Rad4, beta-hairpin domain BHD3"/>
    <property type="match status" value="1"/>
</dbReference>
<dbReference type="FunFam" id="3.30.70.2460:FF:000001">
    <property type="entry name" value="DNA repair protein Rad4 family"/>
    <property type="match status" value="1"/>
</dbReference>
<feature type="compositionally biased region" description="Polar residues" evidence="6">
    <location>
        <begin position="31"/>
        <end position="41"/>
    </location>
</feature>
<evidence type="ECO:0000256" key="3">
    <source>
        <dbReference type="ARBA" id="ARBA00022763"/>
    </source>
</evidence>
<comment type="similarity">
    <text evidence="2">Belongs to the XPC family.</text>
</comment>
<dbReference type="VEuPathDB" id="FungiDB:HMPREF1541_00920"/>
<dbReference type="PANTHER" id="PTHR12135">
    <property type="entry name" value="DNA REPAIR PROTEIN XP-C / RAD4"/>
    <property type="match status" value="1"/>
</dbReference>
<feature type="compositionally biased region" description="Polar residues" evidence="6">
    <location>
        <begin position="1060"/>
        <end position="1074"/>
    </location>
</feature>
<name>W2SDC4_CYPE1</name>
<evidence type="ECO:0000259" key="7">
    <source>
        <dbReference type="SMART" id="SM01030"/>
    </source>
</evidence>
<evidence type="ECO:0008006" key="12">
    <source>
        <dbReference type="Google" id="ProtNLM"/>
    </source>
</evidence>
<comment type="subcellular location">
    <subcellularLocation>
        <location evidence="1">Nucleus</location>
    </subcellularLocation>
</comment>
<keyword evidence="11" id="KW-1185">Reference proteome</keyword>
<evidence type="ECO:0000256" key="4">
    <source>
        <dbReference type="ARBA" id="ARBA00023204"/>
    </source>
</evidence>